<organism evidence="1 2">
    <name type="scientific">Lactuca virosa</name>
    <dbReference type="NCBI Taxonomy" id="75947"/>
    <lineage>
        <taxon>Eukaryota</taxon>
        <taxon>Viridiplantae</taxon>
        <taxon>Streptophyta</taxon>
        <taxon>Embryophyta</taxon>
        <taxon>Tracheophyta</taxon>
        <taxon>Spermatophyta</taxon>
        <taxon>Magnoliopsida</taxon>
        <taxon>eudicotyledons</taxon>
        <taxon>Gunneridae</taxon>
        <taxon>Pentapetalae</taxon>
        <taxon>asterids</taxon>
        <taxon>campanulids</taxon>
        <taxon>Asterales</taxon>
        <taxon>Asteraceae</taxon>
        <taxon>Cichorioideae</taxon>
        <taxon>Cichorieae</taxon>
        <taxon>Lactucinae</taxon>
        <taxon>Lactuca</taxon>
    </lineage>
</organism>
<dbReference type="EMBL" id="CAKMRJ010005745">
    <property type="protein sequence ID" value="CAH1452882.1"/>
    <property type="molecule type" value="Genomic_DNA"/>
</dbReference>
<gene>
    <name evidence="1" type="ORF">LVIROSA_LOCUS38168</name>
</gene>
<evidence type="ECO:0000313" key="1">
    <source>
        <dbReference type="EMBL" id="CAH1452882.1"/>
    </source>
</evidence>
<evidence type="ECO:0000313" key="2">
    <source>
        <dbReference type="Proteomes" id="UP001157418"/>
    </source>
</evidence>
<comment type="caution">
    <text evidence="1">The sequence shown here is derived from an EMBL/GenBank/DDBJ whole genome shotgun (WGS) entry which is preliminary data.</text>
</comment>
<reference evidence="1 2" key="1">
    <citation type="submission" date="2022-01" db="EMBL/GenBank/DDBJ databases">
        <authorList>
            <person name="Xiong W."/>
            <person name="Schranz E."/>
        </authorList>
    </citation>
    <scope>NUCLEOTIDE SEQUENCE [LARGE SCALE GENOMIC DNA]</scope>
</reference>
<sequence length="88" mass="9875">MKATCMATGVEGGKQVIREQISTRKFVPGKLSTLLEYTQAMHAEVKSFLETEFVSYLHLGDLYIEGLHQLCNDSDAEWNHLDANTSRA</sequence>
<name>A0AAU9PTG3_9ASTR</name>
<proteinExistence type="predicted"/>
<accession>A0AAU9PTG3</accession>
<dbReference type="Proteomes" id="UP001157418">
    <property type="component" value="Unassembled WGS sequence"/>
</dbReference>
<protein>
    <submittedName>
        <fullName evidence="1">Uncharacterized protein</fullName>
    </submittedName>
</protein>
<keyword evidence="2" id="KW-1185">Reference proteome</keyword>
<dbReference type="AlphaFoldDB" id="A0AAU9PTG3"/>